<name>A0A9P9DQK0_9HYPO</name>
<dbReference type="EMBL" id="JAGMUU010000024">
    <property type="protein sequence ID" value="KAH7124890.1"/>
    <property type="molecule type" value="Genomic_DNA"/>
</dbReference>
<keyword evidence="2" id="KW-0624">Polysaccharide degradation</keyword>
<gene>
    <name evidence="8" type="ORF">B0J13DRAFT_628199</name>
</gene>
<dbReference type="GO" id="GO:0045493">
    <property type="term" value="P:xylan catabolic process"/>
    <property type="evidence" value="ECO:0007669"/>
    <property type="project" value="UniProtKB-KW"/>
</dbReference>
<dbReference type="OrthoDB" id="5014423at2759"/>
<evidence type="ECO:0000313" key="9">
    <source>
        <dbReference type="Proteomes" id="UP000717696"/>
    </source>
</evidence>
<evidence type="ECO:0000256" key="6">
    <source>
        <dbReference type="ARBA" id="ARBA00034075"/>
    </source>
</evidence>
<proteinExistence type="inferred from homology"/>
<evidence type="ECO:0000256" key="5">
    <source>
        <dbReference type="ARBA" id="ARBA00023157"/>
    </source>
</evidence>
<evidence type="ECO:0000256" key="3">
    <source>
        <dbReference type="ARBA" id="ARBA00022729"/>
    </source>
</evidence>
<comment type="similarity">
    <text evidence="7">Belongs to the tannase family.</text>
</comment>
<protein>
    <recommendedName>
        <fullName evidence="7">Carboxylic ester hydrolase</fullName>
        <ecNumber evidence="7">3.1.1.-</ecNumber>
    </recommendedName>
</protein>
<keyword evidence="5" id="KW-1015">Disulfide bond</keyword>
<keyword evidence="1" id="KW-0719">Serine esterase</keyword>
<evidence type="ECO:0000256" key="2">
    <source>
        <dbReference type="ARBA" id="ARBA00022651"/>
    </source>
</evidence>
<evidence type="ECO:0000256" key="4">
    <source>
        <dbReference type="ARBA" id="ARBA00022801"/>
    </source>
</evidence>
<dbReference type="GO" id="GO:0030600">
    <property type="term" value="F:feruloyl esterase activity"/>
    <property type="evidence" value="ECO:0007669"/>
    <property type="project" value="UniProtKB-EC"/>
</dbReference>
<evidence type="ECO:0000256" key="1">
    <source>
        <dbReference type="ARBA" id="ARBA00022487"/>
    </source>
</evidence>
<dbReference type="Proteomes" id="UP000717696">
    <property type="component" value="Unassembled WGS sequence"/>
</dbReference>
<comment type="caution">
    <text evidence="8">The sequence shown here is derived from an EMBL/GenBank/DDBJ whole genome shotgun (WGS) entry which is preliminary data.</text>
</comment>
<keyword evidence="9" id="KW-1185">Reference proteome</keyword>
<sequence>MLEAERIDAEFFQMASNDPDLRAAKEAGVKMITYHALADPGVAPQNSISYYHESSELIGRDKVDDFHRLFLVPGQDHLLKSNLFGN</sequence>
<organism evidence="8 9">
    <name type="scientific">Dactylonectria estremocensis</name>
    <dbReference type="NCBI Taxonomy" id="1079267"/>
    <lineage>
        <taxon>Eukaryota</taxon>
        <taxon>Fungi</taxon>
        <taxon>Dikarya</taxon>
        <taxon>Ascomycota</taxon>
        <taxon>Pezizomycotina</taxon>
        <taxon>Sordariomycetes</taxon>
        <taxon>Hypocreomycetidae</taxon>
        <taxon>Hypocreales</taxon>
        <taxon>Nectriaceae</taxon>
        <taxon>Dactylonectria</taxon>
    </lineage>
</organism>
<evidence type="ECO:0000256" key="7">
    <source>
        <dbReference type="RuleBase" id="RU361238"/>
    </source>
</evidence>
<dbReference type="PANTHER" id="PTHR33938">
    <property type="entry name" value="FERULOYL ESTERASE B-RELATED"/>
    <property type="match status" value="1"/>
</dbReference>
<reference evidence="8" key="1">
    <citation type="journal article" date="2021" name="Nat. Commun.">
        <title>Genetic determinants of endophytism in the Arabidopsis root mycobiome.</title>
        <authorList>
            <person name="Mesny F."/>
            <person name="Miyauchi S."/>
            <person name="Thiergart T."/>
            <person name="Pickel B."/>
            <person name="Atanasova L."/>
            <person name="Karlsson M."/>
            <person name="Huettel B."/>
            <person name="Barry K.W."/>
            <person name="Haridas S."/>
            <person name="Chen C."/>
            <person name="Bauer D."/>
            <person name="Andreopoulos W."/>
            <person name="Pangilinan J."/>
            <person name="LaButti K."/>
            <person name="Riley R."/>
            <person name="Lipzen A."/>
            <person name="Clum A."/>
            <person name="Drula E."/>
            <person name="Henrissat B."/>
            <person name="Kohler A."/>
            <person name="Grigoriev I.V."/>
            <person name="Martin F.M."/>
            <person name="Hacquard S."/>
        </authorList>
    </citation>
    <scope>NUCLEOTIDE SEQUENCE</scope>
    <source>
        <strain evidence="8">MPI-CAGE-AT-0021</strain>
    </source>
</reference>
<keyword evidence="2" id="KW-0858">Xylan degradation</keyword>
<keyword evidence="4 7" id="KW-0378">Hydrolase</keyword>
<dbReference type="PANTHER" id="PTHR33938:SF15">
    <property type="entry name" value="FERULOYL ESTERASE B-RELATED"/>
    <property type="match status" value="1"/>
</dbReference>
<dbReference type="EC" id="3.1.1.-" evidence="7"/>
<accession>A0A9P9DQK0</accession>
<keyword evidence="2" id="KW-0119">Carbohydrate metabolism</keyword>
<keyword evidence="3" id="KW-0732">Signal</keyword>
<evidence type="ECO:0000313" key="8">
    <source>
        <dbReference type="EMBL" id="KAH7124890.1"/>
    </source>
</evidence>
<dbReference type="InterPro" id="IPR011118">
    <property type="entry name" value="Tannase/feruloyl_esterase"/>
</dbReference>
<dbReference type="Pfam" id="PF07519">
    <property type="entry name" value="Tannase"/>
    <property type="match status" value="1"/>
</dbReference>
<comment type="catalytic activity">
    <reaction evidence="6">
        <text>feruloyl-polysaccharide + H2O = ferulate + polysaccharide.</text>
        <dbReference type="EC" id="3.1.1.73"/>
    </reaction>
</comment>
<dbReference type="AlphaFoldDB" id="A0A9P9DQK0"/>